<dbReference type="EMBL" id="RSCL01000014">
    <property type="protein sequence ID" value="RUT03029.1"/>
    <property type="molecule type" value="Genomic_DNA"/>
</dbReference>
<feature type="repeat" description="WD" evidence="3">
    <location>
        <begin position="684"/>
        <end position="716"/>
    </location>
</feature>
<dbReference type="Pfam" id="PF08662">
    <property type="entry name" value="eIF2A"/>
    <property type="match status" value="1"/>
</dbReference>
<comment type="caution">
    <text evidence="5">The sequence shown here is derived from an EMBL/GenBank/DDBJ whole genome shotgun (WGS) entry which is preliminary data.</text>
</comment>
<dbReference type="PANTHER" id="PTHR44019:SF8">
    <property type="entry name" value="POC1 CENTRIOLAR PROTEIN HOMOLOG"/>
    <property type="match status" value="1"/>
</dbReference>
<gene>
    <name evidence="5" type="ORF">DSM106972_053370</name>
</gene>
<reference evidence="5" key="1">
    <citation type="submission" date="2018-12" db="EMBL/GenBank/DDBJ databases">
        <authorList>
            <person name="Will S."/>
            <person name="Neumann-Schaal M."/>
            <person name="Henke P."/>
        </authorList>
    </citation>
    <scope>NUCLEOTIDE SEQUENCE</scope>
    <source>
        <strain evidence="5">PCC 7102</strain>
    </source>
</reference>
<organism evidence="5 6">
    <name type="scientific">Dulcicalothrix desertica PCC 7102</name>
    <dbReference type="NCBI Taxonomy" id="232991"/>
    <lineage>
        <taxon>Bacteria</taxon>
        <taxon>Bacillati</taxon>
        <taxon>Cyanobacteriota</taxon>
        <taxon>Cyanophyceae</taxon>
        <taxon>Nostocales</taxon>
        <taxon>Calotrichaceae</taxon>
        <taxon>Dulcicalothrix</taxon>
    </lineage>
</organism>
<dbReference type="InterPro" id="IPR036322">
    <property type="entry name" value="WD40_repeat_dom_sf"/>
</dbReference>
<evidence type="ECO:0000313" key="5">
    <source>
        <dbReference type="EMBL" id="RUT03029.1"/>
    </source>
</evidence>
<dbReference type="PANTHER" id="PTHR44019">
    <property type="entry name" value="WD REPEAT-CONTAINING PROTEIN 55"/>
    <property type="match status" value="1"/>
</dbReference>
<dbReference type="SUPFAM" id="SSF50998">
    <property type="entry name" value="Quinoprotein alcohol dehydrogenase-like"/>
    <property type="match status" value="1"/>
</dbReference>
<dbReference type="InterPro" id="IPR020472">
    <property type="entry name" value="WD40_PAC1"/>
</dbReference>
<feature type="repeat" description="WD" evidence="3">
    <location>
        <begin position="597"/>
        <end position="631"/>
    </location>
</feature>
<keyword evidence="2" id="KW-0677">Repeat</keyword>
<dbReference type="InterPro" id="IPR027417">
    <property type="entry name" value="P-loop_NTPase"/>
</dbReference>
<dbReference type="PROSITE" id="PS50082">
    <property type="entry name" value="WD_REPEATS_2"/>
    <property type="match status" value="6"/>
</dbReference>
<dbReference type="PRINTS" id="PR00320">
    <property type="entry name" value="GPROTEINBRPT"/>
</dbReference>
<dbReference type="InterPro" id="IPR050505">
    <property type="entry name" value="WDR55/POC1"/>
</dbReference>
<dbReference type="Pfam" id="PF14516">
    <property type="entry name" value="AAA_35"/>
    <property type="match status" value="1"/>
</dbReference>
<dbReference type="AlphaFoldDB" id="A0A3S1AKG3"/>
<accession>A0A3S1AKG3</accession>
<dbReference type="Pfam" id="PF00400">
    <property type="entry name" value="WD40"/>
    <property type="match status" value="7"/>
</dbReference>
<evidence type="ECO:0000313" key="6">
    <source>
        <dbReference type="Proteomes" id="UP000271624"/>
    </source>
</evidence>
<protein>
    <recommendedName>
        <fullName evidence="4">Translation initiation factor beta propellor-like domain-containing protein</fullName>
    </recommendedName>
</protein>
<dbReference type="Gene3D" id="2.130.10.10">
    <property type="entry name" value="YVTN repeat-like/Quinoprotein amine dehydrogenase"/>
    <property type="match status" value="4"/>
</dbReference>
<dbReference type="InterPro" id="IPR013979">
    <property type="entry name" value="TIF_beta_prop-like"/>
</dbReference>
<evidence type="ECO:0000256" key="3">
    <source>
        <dbReference type="PROSITE-ProRule" id="PRU00221"/>
    </source>
</evidence>
<reference evidence="5" key="2">
    <citation type="journal article" date="2019" name="Genome Biol. Evol.">
        <title>Day and night: Metabolic profiles and evolutionary relationships of six axenic non-marine cyanobacteria.</title>
        <authorList>
            <person name="Will S.E."/>
            <person name="Henke P."/>
            <person name="Boedeker C."/>
            <person name="Huang S."/>
            <person name="Brinkmann H."/>
            <person name="Rohde M."/>
            <person name="Jarek M."/>
            <person name="Friedl T."/>
            <person name="Seufert S."/>
            <person name="Schumacher M."/>
            <person name="Overmann J."/>
            <person name="Neumann-Schaal M."/>
            <person name="Petersen J."/>
        </authorList>
    </citation>
    <scope>NUCLEOTIDE SEQUENCE [LARGE SCALE GENOMIC DNA]</scope>
    <source>
        <strain evidence="5">PCC 7102</strain>
    </source>
</reference>
<name>A0A3S1AKG3_9CYAN</name>
<feature type="repeat" description="WD" evidence="3">
    <location>
        <begin position="925"/>
        <end position="957"/>
    </location>
</feature>
<dbReference type="OrthoDB" id="580957at2"/>
<dbReference type="Proteomes" id="UP000271624">
    <property type="component" value="Unassembled WGS sequence"/>
</dbReference>
<dbReference type="SUPFAM" id="SSF52540">
    <property type="entry name" value="P-loop containing nucleoside triphosphate hydrolases"/>
    <property type="match status" value="1"/>
</dbReference>
<dbReference type="PROSITE" id="PS50294">
    <property type="entry name" value="WD_REPEATS_REGION"/>
    <property type="match status" value="6"/>
</dbReference>
<dbReference type="InterPro" id="IPR011047">
    <property type="entry name" value="Quinoprotein_ADH-like_sf"/>
</dbReference>
<evidence type="ECO:0000259" key="4">
    <source>
        <dbReference type="Pfam" id="PF08662"/>
    </source>
</evidence>
<proteinExistence type="predicted"/>
<evidence type="ECO:0000256" key="1">
    <source>
        <dbReference type="ARBA" id="ARBA00022574"/>
    </source>
</evidence>
<dbReference type="CDD" id="cd00200">
    <property type="entry name" value="WD40"/>
    <property type="match status" value="2"/>
</dbReference>
<feature type="repeat" description="WD" evidence="3">
    <location>
        <begin position="1088"/>
        <end position="1122"/>
    </location>
</feature>
<evidence type="ECO:0000256" key="2">
    <source>
        <dbReference type="ARBA" id="ARBA00022737"/>
    </source>
</evidence>
<feature type="repeat" description="WD" evidence="3">
    <location>
        <begin position="556"/>
        <end position="590"/>
    </location>
</feature>
<keyword evidence="6" id="KW-1185">Reference proteome</keyword>
<dbReference type="InterPro" id="IPR015943">
    <property type="entry name" value="WD40/YVTN_repeat-like_dom_sf"/>
</dbReference>
<dbReference type="PROSITE" id="PS00678">
    <property type="entry name" value="WD_REPEATS_1"/>
    <property type="match status" value="2"/>
</dbReference>
<feature type="domain" description="Translation initiation factor beta propellor-like" evidence="4">
    <location>
        <begin position="731"/>
        <end position="844"/>
    </location>
</feature>
<dbReference type="SUPFAM" id="SSF50978">
    <property type="entry name" value="WD40 repeat-like"/>
    <property type="match status" value="1"/>
</dbReference>
<dbReference type="InterPro" id="IPR001680">
    <property type="entry name" value="WD40_rpt"/>
</dbReference>
<dbReference type="RefSeq" id="WP_127083640.1">
    <property type="nucleotide sequence ID" value="NZ_RSCL01000014.1"/>
</dbReference>
<sequence length="1236" mass="138713">MVSDYIYKVGGSLSEEAPSYVVRQADNDLYEGLKRGEFCYVFNSRQMGKTSLLLRAMRKLEASGVSCTTIDVSGRGSLDIQPEQWYAGIVYTLVANFGIASSSEFMRTWWKERSVIPPVQRFGEFIESVLLTQVKNNIVIFIDEIDSILSLQFKSDDFFALIRSCYEKRSFNSEYKRLTFALVGVATPSDLIADKTRTPFNIGRAIQLSGFKINEVEPLAKGLSDTFYNPQEVLAAVLEWTGGQPFLTQKVCNLLASAPTQTASSIYIESLIQEQIITNWESSDEPPHLKTIRDRITSREQRSGLLLGLYQSILRNGAVPIDDSPEQIELRLSGLVVEESGYLKVYNKIYASIFNLHWVEKMLNNLRPYSEVFTAWVASNYQDESRLLRGKALQDGLLWANCKNLSNDDYRFLSASQEQEKQEFENALAVKEEESRILAEANDTLYTAQRKARKQIRVGASVLTISLIGTAIASFMSFKATQNTQYVQEVNKLEQTGVATLRQLENKQIEPLISAMVTGQKLKQLVKNHNLSNYPTTTPVLALQTIVDKITERTQLTGHKNNITDVNWTRDGKYIVTASTDKTVRIWDISGKLVRELKAHDDIVQSASFSPDGKYIVTTSEDKIAKIWSFEGKLIAAIPHKGNYIVARWSPDGQSLLTFSYDRNLNFRDKSARVWDTSGKLLMTLSHNHDVINANFSPDGKFISTVTIENKVYIWNSSGKLLQAFSSLAVIGSATWSPNNKYFIIASGGVIKVLNTEWKEVTQIKFDKNTDLYRVTFSPDSQLILIEFLQNGKYNTEIWRSGKNIATINKSSISEPAFSPDGKYIATTNRGGISIWNTSGELQAELNNYQGDFGSIRWNPNGKYIISTNLRVAQIWDLSNQSTNIKTQNMLPEVDWSPDSNLMYLAKNGKNIQILDGTGKIITILKGHTELVSSAKFSGDGEMIVSTSLDKTTRIWDTSGKSIAVLQNFNTPSFVQISTDKKYIVTHPDDNSNIFYLWDGNGKLISKIPKGNFNVSLSGKYIIKKPFNGGDNIARILNLKGQQIAQLEGHTQPIFNIRISPDGQRFITASFDNTARLWDLTGKQLAKLEGHQDYVTDAQFSPDGKLIVTASADTTARAWDISGKFLFELPNQDSVSSAQFTKDGKHIITGAGNKVRVWDLSSRQIAEYEHETGLAGVEPSPDGKKIMTITAINNRVRVWRLDNLDILLTRGCDWLQDYLATHPTARQRLKVCNTKI</sequence>
<dbReference type="SMART" id="SM00320">
    <property type="entry name" value="WD40"/>
    <property type="match status" value="12"/>
</dbReference>
<keyword evidence="1 3" id="KW-0853">WD repeat</keyword>
<feature type="repeat" description="WD" evidence="3">
    <location>
        <begin position="1047"/>
        <end position="1088"/>
    </location>
</feature>
<dbReference type="InterPro" id="IPR019775">
    <property type="entry name" value="WD40_repeat_CS"/>
</dbReference>
<dbReference type="Gene3D" id="3.40.50.300">
    <property type="entry name" value="P-loop containing nucleotide triphosphate hydrolases"/>
    <property type="match status" value="1"/>
</dbReference>